<gene>
    <name evidence="2" type="ORF">GCM10012285_27940</name>
</gene>
<evidence type="ECO:0000313" key="2">
    <source>
        <dbReference type="EMBL" id="GGN44873.1"/>
    </source>
</evidence>
<dbReference type="GeneID" id="301548567"/>
<dbReference type="RefSeq" id="WP_189097922.1">
    <property type="nucleotide sequence ID" value="NZ_BMND01000009.1"/>
</dbReference>
<evidence type="ECO:0000313" key="3">
    <source>
        <dbReference type="Proteomes" id="UP000600080"/>
    </source>
</evidence>
<organism evidence="2 3">
    <name type="scientific">Streptomyces kronopolitis</name>
    <dbReference type="NCBI Taxonomy" id="1612435"/>
    <lineage>
        <taxon>Bacteria</taxon>
        <taxon>Bacillati</taxon>
        <taxon>Actinomycetota</taxon>
        <taxon>Actinomycetes</taxon>
        <taxon>Kitasatosporales</taxon>
        <taxon>Streptomycetaceae</taxon>
        <taxon>Streptomyces</taxon>
    </lineage>
</organism>
<proteinExistence type="predicted"/>
<accession>A0ABQ2JFG1</accession>
<comment type="caution">
    <text evidence="2">The sequence shown here is derived from an EMBL/GenBank/DDBJ whole genome shotgun (WGS) entry which is preliminary data.</text>
</comment>
<keyword evidence="3" id="KW-1185">Reference proteome</keyword>
<reference evidence="3" key="1">
    <citation type="journal article" date="2019" name="Int. J. Syst. Evol. Microbiol.">
        <title>The Global Catalogue of Microorganisms (GCM) 10K type strain sequencing project: providing services to taxonomists for standard genome sequencing and annotation.</title>
        <authorList>
            <consortium name="The Broad Institute Genomics Platform"/>
            <consortium name="The Broad Institute Genome Sequencing Center for Infectious Disease"/>
            <person name="Wu L."/>
            <person name="Ma J."/>
        </authorList>
    </citation>
    <scope>NUCLEOTIDE SEQUENCE [LARGE SCALE GENOMIC DNA]</scope>
    <source>
        <strain evidence="3">CGMCC 4.7323</strain>
    </source>
</reference>
<feature type="compositionally biased region" description="Polar residues" evidence="1">
    <location>
        <begin position="7"/>
        <end position="19"/>
    </location>
</feature>
<name>A0ABQ2JFG1_9ACTN</name>
<feature type="region of interest" description="Disordered" evidence="1">
    <location>
        <begin position="1"/>
        <end position="22"/>
    </location>
</feature>
<dbReference type="Proteomes" id="UP000600080">
    <property type="component" value="Unassembled WGS sequence"/>
</dbReference>
<evidence type="ECO:0000256" key="1">
    <source>
        <dbReference type="SAM" id="MobiDB-lite"/>
    </source>
</evidence>
<sequence length="90" mass="9749">MRVTDSGEYNNHSCQQQTHLRLGTAAENRAEWLARRRDPSSPLADVRRPAGRSRAIGAAIQVGQKSGESGAEIEARVRAAIGAGRPLSLW</sequence>
<dbReference type="EMBL" id="BMND01000009">
    <property type="protein sequence ID" value="GGN44873.1"/>
    <property type="molecule type" value="Genomic_DNA"/>
</dbReference>
<protein>
    <submittedName>
        <fullName evidence="2">Uncharacterized protein</fullName>
    </submittedName>
</protein>